<feature type="domain" description="ESF1 RRM" evidence="7">
    <location>
        <begin position="165"/>
        <end position="331"/>
    </location>
</feature>
<reference evidence="8 9" key="1">
    <citation type="submission" date="2015-03" db="EMBL/GenBank/DDBJ databases">
        <title>RNA-seq based gene annotation and comparative genomics of four Zymoseptoria species reveal species-specific pathogenicity related genes and transposable element activity.</title>
        <authorList>
            <person name="Grandaubert J."/>
            <person name="Bhattacharyya A."/>
            <person name="Stukenbrock E.H."/>
        </authorList>
    </citation>
    <scope>NUCLEOTIDE SEQUENCE [LARGE SCALE GENOMIC DNA]</scope>
    <source>
        <strain evidence="8 9">Zb18110</strain>
    </source>
</reference>
<feature type="compositionally biased region" description="Basic and acidic residues" evidence="5">
    <location>
        <begin position="210"/>
        <end position="220"/>
    </location>
</feature>
<dbReference type="Pfam" id="PF08159">
    <property type="entry name" value="NUC153"/>
    <property type="match status" value="1"/>
</dbReference>
<gene>
    <name evidence="8" type="ORF">TI39_contig4166g00006</name>
</gene>
<keyword evidence="9" id="KW-1185">Reference proteome</keyword>
<proteinExistence type="inferred from homology"/>
<dbReference type="OrthoDB" id="431825at2759"/>
<dbReference type="InterPro" id="IPR056750">
    <property type="entry name" value="RRM_ESF1"/>
</dbReference>
<protein>
    <submittedName>
        <fullName evidence="8">Pre-rRNA-processing protein ESF1</fullName>
    </submittedName>
</protein>
<feature type="region of interest" description="Disordered" evidence="5">
    <location>
        <begin position="669"/>
        <end position="694"/>
    </location>
</feature>
<dbReference type="PANTHER" id="PTHR12202:SF0">
    <property type="entry name" value="ESF1 HOMOLOG"/>
    <property type="match status" value="1"/>
</dbReference>
<evidence type="ECO:0000259" key="6">
    <source>
        <dbReference type="Pfam" id="PF08159"/>
    </source>
</evidence>
<evidence type="ECO:0000256" key="4">
    <source>
        <dbReference type="ARBA" id="ARBA00023242"/>
    </source>
</evidence>
<evidence type="ECO:0000256" key="5">
    <source>
        <dbReference type="SAM" id="MobiDB-lite"/>
    </source>
</evidence>
<dbReference type="Proteomes" id="UP000033647">
    <property type="component" value="Unassembled WGS sequence"/>
</dbReference>
<comment type="subcellular location">
    <subcellularLocation>
        <location evidence="1">Nucleus</location>
        <location evidence="1">Nucleolus</location>
    </subcellularLocation>
</comment>
<name>A0A0F4GBF4_9PEZI</name>
<feature type="compositionally biased region" description="Low complexity" evidence="5">
    <location>
        <begin position="394"/>
        <end position="403"/>
    </location>
</feature>
<feature type="region of interest" description="Disordered" evidence="5">
    <location>
        <begin position="45"/>
        <end position="163"/>
    </location>
</feature>
<evidence type="ECO:0000256" key="2">
    <source>
        <dbReference type="ARBA" id="ARBA00009087"/>
    </source>
</evidence>
<organism evidence="8 9">
    <name type="scientific">Zymoseptoria brevis</name>
    <dbReference type="NCBI Taxonomy" id="1047168"/>
    <lineage>
        <taxon>Eukaryota</taxon>
        <taxon>Fungi</taxon>
        <taxon>Dikarya</taxon>
        <taxon>Ascomycota</taxon>
        <taxon>Pezizomycotina</taxon>
        <taxon>Dothideomycetes</taxon>
        <taxon>Dothideomycetidae</taxon>
        <taxon>Mycosphaerellales</taxon>
        <taxon>Mycosphaerellaceae</taxon>
        <taxon>Zymoseptoria</taxon>
    </lineage>
</organism>
<feature type="compositionally biased region" description="Basic and acidic residues" evidence="5">
    <location>
        <begin position="45"/>
        <end position="75"/>
    </location>
</feature>
<feature type="compositionally biased region" description="Basic and acidic residues" evidence="5">
    <location>
        <begin position="117"/>
        <end position="127"/>
    </location>
</feature>
<feature type="region of interest" description="Disordered" evidence="5">
    <location>
        <begin position="384"/>
        <end position="598"/>
    </location>
</feature>
<evidence type="ECO:0000313" key="9">
    <source>
        <dbReference type="Proteomes" id="UP000033647"/>
    </source>
</evidence>
<feature type="compositionally biased region" description="Basic and acidic residues" evidence="5">
    <location>
        <begin position="558"/>
        <end position="579"/>
    </location>
</feature>
<sequence>MADNRFSALNSDPRYRLPNKKESRTAVDPRFKTLFTDQEFRKKATVDRYGRKIKPDSNKKDLEKLYRLDAADQPKAKLKSGKKQDREVPGSSEEESGTEDDVEDVEAEEDDSEDELVEKRDPMRDGFSESESEEESEESDSEAELLDDTAGVEQTEDVPMGEVSRRIAAVNLDWDNIRAADLMAVAASFAPTGGKIENVTIYPSEFGREKLQREETEGPPREIFASSQKVTAEAENDDDDESSEDDEKIKKKLLETQASAGDEFDTAALRAYQLERLKYYYAVISCSDGPTAKALYDAMDGREYLSTANFFDLRFVPDETSFDDDAPHDECNQLPSGYRPNEFRTEALTHSKVRLTWDDDDATRKEVQKRAFSRAEMEENDLQAYIGSDDSDADSISSRISTAADRKAKKKDAQRQKMRAALGLGDEPTKSSKSAKDEPVGDMQITFTSGLANADGGEKAFGGKKSVFENEPQDEESTRQRYIRKEKERKQARKERSKAARAGTTTAGSAETSDHEEAAPALPAEKDTPEEEDPFADPFFTDPAASTAAATKAARKAAKAEERAAREKTDAEASSRKAELSLLMQGENGEGEGVRHFDMREIEKAEKAARRKKGKFGKKPKGLEEVEKDDFQVEVEDPRFGKVFESHEYAIDPTNPRFKGTVGMKTLLEEGRKKRKFEDGDGEEGKKKGKRAVGGEVDVDDVKSLVARLKDKSQKKKR</sequence>
<dbReference type="EMBL" id="LAFY01004125">
    <property type="protein sequence ID" value="KJX94679.1"/>
    <property type="molecule type" value="Genomic_DNA"/>
</dbReference>
<evidence type="ECO:0000259" key="7">
    <source>
        <dbReference type="Pfam" id="PF25121"/>
    </source>
</evidence>
<keyword evidence="4" id="KW-0539">Nucleus</keyword>
<feature type="region of interest" description="Disordered" evidence="5">
    <location>
        <begin position="210"/>
        <end position="246"/>
    </location>
</feature>
<dbReference type="GO" id="GO:0032040">
    <property type="term" value="C:small-subunit processome"/>
    <property type="evidence" value="ECO:0007669"/>
    <property type="project" value="EnsemblFungi"/>
</dbReference>
<evidence type="ECO:0000256" key="3">
    <source>
        <dbReference type="ARBA" id="ARBA00023054"/>
    </source>
</evidence>
<evidence type="ECO:0000313" key="8">
    <source>
        <dbReference type="EMBL" id="KJX94679.1"/>
    </source>
</evidence>
<dbReference type="InterPro" id="IPR012580">
    <property type="entry name" value="NUC153"/>
</dbReference>
<feature type="compositionally biased region" description="Basic and acidic residues" evidence="5">
    <location>
        <begin position="13"/>
        <end position="29"/>
    </location>
</feature>
<evidence type="ECO:0000256" key="1">
    <source>
        <dbReference type="ARBA" id="ARBA00004604"/>
    </source>
</evidence>
<feature type="compositionally biased region" description="Acidic residues" evidence="5">
    <location>
        <begin position="92"/>
        <end position="116"/>
    </location>
</feature>
<comment type="caution">
    <text evidence="8">The sequence shown here is derived from an EMBL/GenBank/DDBJ whole genome shotgun (WGS) entry which is preliminary data.</text>
</comment>
<dbReference type="STRING" id="1047168.A0A0F4GBF4"/>
<feature type="compositionally biased region" description="Basic and acidic residues" evidence="5">
    <location>
        <begin position="669"/>
        <end position="686"/>
    </location>
</feature>
<comment type="similarity">
    <text evidence="2">Belongs to the ESF1 family.</text>
</comment>
<feature type="compositionally biased region" description="Basic and acidic residues" evidence="5">
    <location>
        <begin position="427"/>
        <end position="439"/>
    </location>
</feature>
<dbReference type="AlphaFoldDB" id="A0A0F4GBF4"/>
<feature type="compositionally biased region" description="Basic residues" evidence="5">
    <location>
        <begin position="407"/>
        <end position="418"/>
    </location>
</feature>
<dbReference type="GO" id="GO:0003723">
    <property type="term" value="F:RNA binding"/>
    <property type="evidence" value="ECO:0007669"/>
    <property type="project" value="EnsemblFungi"/>
</dbReference>
<feature type="compositionally biased region" description="Acidic residues" evidence="5">
    <location>
        <begin position="128"/>
        <end position="147"/>
    </location>
</feature>
<keyword evidence="3" id="KW-0175">Coiled coil</keyword>
<dbReference type="GO" id="GO:0006364">
    <property type="term" value="P:rRNA processing"/>
    <property type="evidence" value="ECO:0007669"/>
    <property type="project" value="EnsemblFungi"/>
</dbReference>
<feature type="domain" description="NUC153" evidence="6">
    <location>
        <begin position="637"/>
        <end position="665"/>
    </location>
</feature>
<feature type="compositionally biased region" description="Basic and acidic residues" evidence="5">
    <location>
        <begin position="476"/>
        <end position="489"/>
    </location>
</feature>
<dbReference type="InterPro" id="IPR039754">
    <property type="entry name" value="Esf1"/>
</dbReference>
<feature type="region of interest" description="Disordered" evidence="5">
    <location>
        <begin position="1"/>
        <end position="29"/>
    </location>
</feature>
<dbReference type="Pfam" id="PF25121">
    <property type="entry name" value="RRM_ESF1"/>
    <property type="match status" value="1"/>
</dbReference>
<dbReference type="PANTHER" id="PTHR12202">
    <property type="entry name" value="ESF1 HOMOLOG"/>
    <property type="match status" value="1"/>
</dbReference>
<feature type="compositionally biased region" description="Low complexity" evidence="5">
    <location>
        <begin position="500"/>
        <end position="511"/>
    </location>
</feature>
<feature type="compositionally biased region" description="Acidic residues" evidence="5">
    <location>
        <begin position="234"/>
        <end position="246"/>
    </location>
</feature>
<accession>A0A0F4GBF4</accession>